<evidence type="ECO:0000256" key="1">
    <source>
        <dbReference type="ARBA" id="ARBA00009995"/>
    </source>
</evidence>
<keyword evidence="3" id="KW-1185">Reference proteome</keyword>
<dbReference type="GO" id="GO:0035251">
    <property type="term" value="F:UDP-glucosyltransferase activity"/>
    <property type="evidence" value="ECO:0007669"/>
    <property type="project" value="InterPro"/>
</dbReference>
<organism evidence="2 3">
    <name type="scientific">Hevea brasiliensis</name>
    <name type="common">Para rubber tree</name>
    <name type="synonym">Siphonia brasiliensis</name>
    <dbReference type="NCBI Taxonomy" id="3981"/>
    <lineage>
        <taxon>Eukaryota</taxon>
        <taxon>Viridiplantae</taxon>
        <taxon>Streptophyta</taxon>
        <taxon>Embryophyta</taxon>
        <taxon>Tracheophyta</taxon>
        <taxon>Spermatophyta</taxon>
        <taxon>Magnoliopsida</taxon>
        <taxon>eudicotyledons</taxon>
        <taxon>Gunneridae</taxon>
        <taxon>Pentapetalae</taxon>
        <taxon>rosids</taxon>
        <taxon>fabids</taxon>
        <taxon>Malpighiales</taxon>
        <taxon>Euphorbiaceae</taxon>
        <taxon>Crotonoideae</taxon>
        <taxon>Micrandreae</taxon>
        <taxon>Hevea</taxon>
    </lineage>
</organism>
<comment type="caution">
    <text evidence="2">The sequence shown here is derived from an EMBL/GenBank/DDBJ whole genome shotgun (WGS) entry which is preliminary data.</text>
</comment>
<dbReference type="SUPFAM" id="SSF53756">
    <property type="entry name" value="UDP-Glycosyltransferase/glycogen phosphorylase"/>
    <property type="match status" value="1"/>
</dbReference>
<protein>
    <submittedName>
        <fullName evidence="2">Uncharacterized protein</fullName>
    </submittedName>
</protein>
<sequence length="138" mass="16018">MLYVQKIHDEEKFDPTEFKDSDAELKVPSLVNPFPGRVMPSAMLSKEWFPFMLDNTRRFREAKDVGLDGRNSHKEIMQWLDDQPPLSVVFLCFGSKGSFRENQVKEIACALEHSGYRFLWSIRRPAPPSFLIVTIILL</sequence>
<dbReference type="EMBL" id="JAAGAX010000006">
    <property type="protein sequence ID" value="KAF2309509.1"/>
    <property type="molecule type" value="Genomic_DNA"/>
</dbReference>
<dbReference type="PANTHER" id="PTHR48048:SF45">
    <property type="entry name" value="GLYCOSYLTRANSFERASE"/>
    <property type="match status" value="1"/>
</dbReference>
<dbReference type="AlphaFoldDB" id="A0A6A6MC27"/>
<proteinExistence type="inferred from homology"/>
<dbReference type="PANTHER" id="PTHR48048">
    <property type="entry name" value="GLYCOSYLTRANSFERASE"/>
    <property type="match status" value="1"/>
</dbReference>
<comment type="similarity">
    <text evidence="1">Belongs to the UDP-glycosyltransferase family.</text>
</comment>
<evidence type="ECO:0000313" key="2">
    <source>
        <dbReference type="EMBL" id="KAF2309509.1"/>
    </source>
</evidence>
<gene>
    <name evidence="2" type="ORF">GH714_003452</name>
</gene>
<name>A0A6A6MC27_HEVBR</name>
<dbReference type="InterPro" id="IPR050481">
    <property type="entry name" value="UDP-glycosyltransf_plant"/>
</dbReference>
<reference evidence="2 3" key="1">
    <citation type="journal article" date="2020" name="Mol. Plant">
        <title>The Chromosome-Based Rubber Tree Genome Provides New Insights into Spurge Genome Evolution and Rubber Biosynthesis.</title>
        <authorList>
            <person name="Liu J."/>
            <person name="Shi C."/>
            <person name="Shi C.C."/>
            <person name="Li W."/>
            <person name="Zhang Q.J."/>
            <person name="Zhang Y."/>
            <person name="Li K."/>
            <person name="Lu H.F."/>
            <person name="Shi C."/>
            <person name="Zhu S.T."/>
            <person name="Xiao Z.Y."/>
            <person name="Nan H."/>
            <person name="Yue Y."/>
            <person name="Zhu X.G."/>
            <person name="Wu Y."/>
            <person name="Hong X.N."/>
            <person name="Fan G.Y."/>
            <person name="Tong Y."/>
            <person name="Zhang D."/>
            <person name="Mao C.L."/>
            <person name="Liu Y.L."/>
            <person name="Hao S.J."/>
            <person name="Liu W.Q."/>
            <person name="Lv M.Q."/>
            <person name="Zhang H.B."/>
            <person name="Liu Y."/>
            <person name="Hu-Tang G.R."/>
            <person name="Wang J.P."/>
            <person name="Wang J.H."/>
            <person name="Sun Y.H."/>
            <person name="Ni S.B."/>
            <person name="Chen W.B."/>
            <person name="Zhang X.C."/>
            <person name="Jiao Y.N."/>
            <person name="Eichler E.E."/>
            <person name="Li G.H."/>
            <person name="Liu X."/>
            <person name="Gao L.Z."/>
        </authorList>
    </citation>
    <scope>NUCLEOTIDE SEQUENCE [LARGE SCALE GENOMIC DNA]</scope>
    <source>
        <strain evidence="3">cv. GT1</strain>
        <tissue evidence="2">Leaf</tissue>
    </source>
</reference>
<accession>A0A6A6MC27</accession>
<dbReference type="Gene3D" id="3.40.50.2000">
    <property type="entry name" value="Glycogen Phosphorylase B"/>
    <property type="match status" value="2"/>
</dbReference>
<evidence type="ECO:0000313" key="3">
    <source>
        <dbReference type="Proteomes" id="UP000467840"/>
    </source>
</evidence>
<dbReference type="Proteomes" id="UP000467840">
    <property type="component" value="Chromosome 14"/>
</dbReference>